<feature type="domain" description="Chitin-binding type-2" evidence="7">
    <location>
        <begin position="203"/>
        <end position="257"/>
    </location>
</feature>
<dbReference type="InterPro" id="IPR002557">
    <property type="entry name" value="Chitin-bd_dom"/>
</dbReference>
<dbReference type="OrthoDB" id="7250310at2759"/>
<dbReference type="HOGENOM" id="CLU_420514_0_0_1"/>
<dbReference type="InParanoid" id="B4M129"/>
<feature type="domain" description="Chitin-binding type-2" evidence="7">
    <location>
        <begin position="315"/>
        <end position="369"/>
    </location>
</feature>
<dbReference type="KEGG" id="dvi:6630571"/>
<feature type="chain" id="PRO_5006457565" description="Chitin-binding type-2 domain-containing protein" evidence="6">
    <location>
        <begin position="28"/>
        <end position="651"/>
    </location>
</feature>
<dbReference type="Gene3D" id="2.170.140.10">
    <property type="entry name" value="Chitin binding domain"/>
    <property type="match status" value="11"/>
</dbReference>
<feature type="domain" description="Chitin-binding type-2" evidence="7">
    <location>
        <begin position="538"/>
        <end position="592"/>
    </location>
</feature>
<name>B4M129_DROVI</name>
<accession>B4M129</accession>
<dbReference type="GO" id="GO:0008061">
    <property type="term" value="F:chitin binding"/>
    <property type="evidence" value="ECO:0007669"/>
    <property type="project" value="UniProtKB-KW"/>
</dbReference>
<dbReference type="PROSITE" id="PS50940">
    <property type="entry name" value="CHIT_BIND_II"/>
    <property type="match status" value="11"/>
</dbReference>
<evidence type="ECO:0000256" key="3">
    <source>
        <dbReference type="ARBA" id="ARBA00022737"/>
    </source>
</evidence>
<dbReference type="SMR" id="B4M129"/>
<evidence type="ECO:0000256" key="2">
    <source>
        <dbReference type="ARBA" id="ARBA00022729"/>
    </source>
</evidence>
<feature type="domain" description="Chitin-binding type-2" evidence="7">
    <location>
        <begin position="594"/>
        <end position="644"/>
    </location>
</feature>
<feature type="domain" description="Chitin-binding type-2" evidence="7">
    <location>
        <begin position="371"/>
        <end position="425"/>
    </location>
</feature>
<keyword evidence="4" id="KW-1015">Disulfide bond</keyword>
<dbReference type="EMBL" id="CH940650">
    <property type="protein sequence ID" value="EDW67440.2"/>
    <property type="molecule type" value="Genomic_DNA"/>
</dbReference>
<feature type="domain" description="Chitin-binding type-2" evidence="7">
    <location>
        <begin position="259"/>
        <end position="313"/>
    </location>
</feature>
<feature type="domain" description="Chitin-binding type-2" evidence="7">
    <location>
        <begin position="426"/>
        <end position="480"/>
    </location>
</feature>
<keyword evidence="3" id="KW-0677">Repeat</keyword>
<feature type="domain" description="Chitin-binding type-2" evidence="7">
    <location>
        <begin position="147"/>
        <end position="201"/>
    </location>
</feature>
<evidence type="ECO:0000259" key="7">
    <source>
        <dbReference type="PROSITE" id="PS50940"/>
    </source>
</evidence>
<reference evidence="8 9" key="1">
    <citation type="journal article" date="2007" name="Nature">
        <title>Evolution of genes and genomes on the Drosophila phylogeny.</title>
        <authorList>
            <consortium name="Drosophila 12 Genomes Consortium"/>
            <person name="Clark A.G."/>
            <person name="Eisen M.B."/>
            <person name="Smith D.R."/>
            <person name="Bergman C.M."/>
            <person name="Oliver B."/>
            <person name="Markow T.A."/>
            <person name="Kaufman T.C."/>
            <person name="Kellis M."/>
            <person name="Gelbart W."/>
            <person name="Iyer V.N."/>
            <person name="Pollard D.A."/>
            <person name="Sackton T.B."/>
            <person name="Larracuente A.M."/>
            <person name="Singh N.D."/>
            <person name="Abad J.P."/>
            <person name="Abt D.N."/>
            <person name="Adryan B."/>
            <person name="Aguade M."/>
            <person name="Akashi H."/>
            <person name="Anderson W.W."/>
            <person name="Aquadro C.F."/>
            <person name="Ardell D.H."/>
            <person name="Arguello R."/>
            <person name="Artieri C.G."/>
            <person name="Barbash D.A."/>
            <person name="Barker D."/>
            <person name="Barsanti P."/>
            <person name="Batterham P."/>
            <person name="Batzoglou S."/>
            <person name="Begun D."/>
            <person name="Bhutkar A."/>
            <person name="Blanco E."/>
            <person name="Bosak S.A."/>
            <person name="Bradley R.K."/>
            <person name="Brand A.D."/>
            <person name="Brent M.R."/>
            <person name="Brooks A.N."/>
            <person name="Brown R.H."/>
            <person name="Butlin R.K."/>
            <person name="Caggese C."/>
            <person name="Calvi B.R."/>
            <person name="Bernardo de Carvalho A."/>
            <person name="Caspi A."/>
            <person name="Castrezana S."/>
            <person name="Celniker S.E."/>
            <person name="Chang J.L."/>
            <person name="Chapple C."/>
            <person name="Chatterji S."/>
            <person name="Chinwalla A."/>
            <person name="Civetta A."/>
            <person name="Clifton S.W."/>
            <person name="Comeron J.M."/>
            <person name="Costello J.C."/>
            <person name="Coyne J.A."/>
            <person name="Daub J."/>
            <person name="David R.G."/>
            <person name="Delcher A.L."/>
            <person name="Delehaunty K."/>
            <person name="Do C.B."/>
            <person name="Ebling H."/>
            <person name="Edwards K."/>
            <person name="Eickbush T."/>
            <person name="Evans J.D."/>
            <person name="Filipski A."/>
            <person name="Findeiss S."/>
            <person name="Freyhult E."/>
            <person name="Fulton L."/>
            <person name="Fulton R."/>
            <person name="Garcia A.C."/>
            <person name="Gardiner A."/>
            <person name="Garfield D.A."/>
            <person name="Garvin B.E."/>
            <person name="Gibson G."/>
            <person name="Gilbert D."/>
            <person name="Gnerre S."/>
            <person name="Godfrey J."/>
            <person name="Good R."/>
            <person name="Gotea V."/>
            <person name="Gravely B."/>
            <person name="Greenberg A.J."/>
            <person name="Griffiths-Jones S."/>
            <person name="Gross S."/>
            <person name="Guigo R."/>
            <person name="Gustafson E.A."/>
            <person name="Haerty W."/>
            <person name="Hahn M.W."/>
            <person name="Halligan D.L."/>
            <person name="Halpern A.L."/>
            <person name="Halter G.M."/>
            <person name="Han M.V."/>
            <person name="Heger A."/>
            <person name="Hillier L."/>
            <person name="Hinrichs A.S."/>
            <person name="Holmes I."/>
            <person name="Hoskins R.A."/>
            <person name="Hubisz M.J."/>
            <person name="Hultmark D."/>
            <person name="Huntley M.A."/>
            <person name="Jaffe D.B."/>
            <person name="Jagadeeshan S."/>
            <person name="Jeck W.R."/>
            <person name="Johnson J."/>
            <person name="Jones C.D."/>
            <person name="Jordan W.C."/>
            <person name="Karpen G.H."/>
            <person name="Kataoka E."/>
            <person name="Keightley P.D."/>
            <person name="Kheradpour P."/>
            <person name="Kirkness E.F."/>
            <person name="Koerich L.B."/>
            <person name="Kristiansen K."/>
            <person name="Kudrna D."/>
            <person name="Kulathinal R.J."/>
            <person name="Kumar S."/>
            <person name="Kwok R."/>
            <person name="Lander E."/>
            <person name="Langley C.H."/>
            <person name="Lapoint R."/>
            <person name="Lazzaro B.P."/>
            <person name="Lee S.J."/>
            <person name="Levesque L."/>
            <person name="Li R."/>
            <person name="Lin C.F."/>
            <person name="Lin M.F."/>
            <person name="Lindblad-Toh K."/>
            <person name="Llopart A."/>
            <person name="Long M."/>
            <person name="Low L."/>
            <person name="Lozovsky E."/>
            <person name="Lu J."/>
            <person name="Luo M."/>
            <person name="Machado C.A."/>
            <person name="Makalowski W."/>
            <person name="Marzo M."/>
            <person name="Matsuda M."/>
            <person name="Matzkin L."/>
            <person name="McAllister B."/>
            <person name="McBride C.S."/>
            <person name="McKernan B."/>
            <person name="McKernan K."/>
            <person name="Mendez-Lago M."/>
            <person name="Minx P."/>
            <person name="Mollenhauer M.U."/>
            <person name="Montooth K."/>
            <person name="Mount S.M."/>
            <person name="Mu X."/>
            <person name="Myers E."/>
            <person name="Negre B."/>
            <person name="Newfeld S."/>
            <person name="Nielsen R."/>
            <person name="Noor M.A."/>
            <person name="O'Grady P."/>
            <person name="Pachter L."/>
            <person name="Papaceit M."/>
            <person name="Parisi M.J."/>
            <person name="Parisi M."/>
            <person name="Parts L."/>
            <person name="Pedersen J.S."/>
            <person name="Pesole G."/>
            <person name="Phillippy A.M."/>
            <person name="Ponting C.P."/>
            <person name="Pop M."/>
            <person name="Porcelli D."/>
            <person name="Powell J.R."/>
            <person name="Prohaska S."/>
            <person name="Pruitt K."/>
            <person name="Puig M."/>
            <person name="Quesneville H."/>
            <person name="Ram K.R."/>
            <person name="Rand D."/>
            <person name="Rasmussen M.D."/>
            <person name="Reed L.K."/>
            <person name="Reenan R."/>
            <person name="Reily A."/>
            <person name="Remington K.A."/>
            <person name="Rieger T.T."/>
            <person name="Ritchie M.G."/>
            <person name="Robin C."/>
            <person name="Rogers Y.H."/>
            <person name="Rohde C."/>
            <person name="Rozas J."/>
            <person name="Rubenfield M.J."/>
            <person name="Ruiz A."/>
            <person name="Russo S."/>
            <person name="Salzberg S.L."/>
            <person name="Sanchez-Gracia A."/>
            <person name="Saranga D.J."/>
            <person name="Sato H."/>
            <person name="Schaeffer S.W."/>
            <person name="Schatz M.C."/>
            <person name="Schlenke T."/>
            <person name="Schwartz R."/>
            <person name="Segarra C."/>
            <person name="Singh R.S."/>
            <person name="Sirot L."/>
            <person name="Sirota M."/>
            <person name="Sisneros N.B."/>
            <person name="Smith C.D."/>
            <person name="Smith T.F."/>
            <person name="Spieth J."/>
            <person name="Stage D.E."/>
            <person name="Stark A."/>
            <person name="Stephan W."/>
            <person name="Strausberg R.L."/>
            <person name="Strempel S."/>
            <person name="Sturgill D."/>
            <person name="Sutton G."/>
            <person name="Sutton G.G."/>
            <person name="Tao W."/>
            <person name="Teichmann S."/>
            <person name="Tobari Y.N."/>
            <person name="Tomimura Y."/>
            <person name="Tsolas J.M."/>
            <person name="Valente V.L."/>
            <person name="Venter E."/>
            <person name="Venter J.C."/>
            <person name="Vicario S."/>
            <person name="Vieira F.G."/>
            <person name="Vilella A.J."/>
            <person name="Villasante A."/>
            <person name="Walenz B."/>
            <person name="Wang J."/>
            <person name="Wasserman M."/>
            <person name="Watts T."/>
            <person name="Wilson D."/>
            <person name="Wilson R.K."/>
            <person name="Wing R.A."/>
            <person name="Wolfner M.F."/>
            <person name="Wong A."/>
            <person name="Wong G.K."/>
            <person name="Wu C.I."/>
            <person name="Wu G."/>
            <person name="Yamamoto D."/>
            <person name="Yang H.P."/>
            <person name="Yang S.P."/>
            <person name="Yorke J.A."/>
            <person name="Yoshida K."/>
            <person name="Zdobnov E."/>
            <person name="Zhang P."/>
            <person name="Zhang Y."/>
            <person name="Zimin A.V."/>
            <person name="Baldwin J."/>
            <person name="Abdouelleil A."/>
            <person name="Abdulkadir J."/>
            <person name="Abebe A."/>
            <person name="Abera B."/>
            <person name="Abreu J."/>
            <person name="Acer S.C."/>
            <person name="Aftuck L."/>
            <person name="Alexander A."/>
            <person name="An P."/>
            <person name="Anderson E."/>
            <person name="Anderson S."/>
            <person name="Arachi H."/>
            <person name="Azer M."/>
            <person name="Bachantsang P."/>
            <person name="Barry A."/>
            <person name="Bayul T."/>
            <person name="Berlin A."/>
            <person name="Bessette D."/>
            <person name="Bloom T."/>
            <person name="Blye J."/>
            <person name="Boguslavskiy L."/>
            <person name="Bonnet C."/>
            <person name="Boukhgalter B."/>
            <person name="Bourzgui I."/>
            <person name="Brown A."/>
            <person name="Cahill P."/>
            <person name="Channer S."/>
            <person name="Cheshatsang Y."/>
            <person name="Chuda L."/>
            <person name="Citroen M."/>
            <person name="Collymore A."/>
            <person name="Cooke P."/>
            <person name="Costello M."/>
            <person name="D'Aco K."/>
            <person name="Daza R."/>
            <person name="De Haan G."/>
            <person name="DeGray S."/>
            <person name="DeMaso C."/>
            <person name="Dhargay N."/>
            <person name="Dooley K."/>
            <person name="Dooley E."/>
            <person name="Doricent M."/>
            <person name="Dorje P."/>
            <person name="Dorjee K."/>
            <person name="Dupes A."/>
            <person name="Elong R."/>
            <person name="Falk J."/>
            <person name="Farina A."/>
            <person name="Faro S."/>
            <person name="Ferguson D."/>
            <person name="Fisher S."/>
            <person name="Foley C.D."/>
            <person name="Franke A."/>
            <person name="Friedrich D."/>
            <person name="Gadbois L."/>
            <person name="Gearin G."/>
            <person name="Gearin C.R."/>
            <person name="Giannoukos G."/>
            <person name="Goode T."/>
            <person name="Graham J."/>
            <person name="Grandbois E."/>
            <person name="Grewal S."/>
            <person name="Gyaltsen K."/>
            <person name="Hafez N."/>
            <person name="Hagos B."/>
            <person name="Hall J."/>
            <person name="Henson C."/>
            <person name="Hollinger A."/>
            <person name="Honan T."/>
            <person name="Huard M.D."/>
            <person name="Hughes L."/>
            <person name="Hurhula B."/>
            <person name="Husby M.E."/>
            <person name="Kamat A."/>
            <person name="Kanga B."/>
            <person name="Kashin S."/>
            <person name="Khazanovich D."/>
            <person name="Kisner P."/>
            <person name="Lance K."/>
            <person name="Lara M."/>
            <person name="Lee W."/>
            <person name="Lennon N."/>
            <person name="Letendre F."/>
            <person name="LeVine R."/>
            <person name="Lipovsky A."/>
            <person name="Liu X."/>
            <person name="Liu J."/>
            <person name="Liu S."/>
            <person name="Lokyitsang T."/>
            <person name="Lokyitsang Y."/>
            <person name="Lubonja R."/>
            <person name="Lui A."/>
            <person name="MacDonald P."/>
            <person name="Magnisalis V."/>
            <person name="Maru K."/>
            <person name="Matthews C."/>
            <person name="McCusker W."/>
            <person name="McDonough S."/>
            <person name="Mehta T."/>
            <person name="Meldrim J."/>
            <person name="Meneus L."/>
            <person name="Mihai O."/>
            <person name="Mihalev A."/>
            <person name="Mihova T."/>
            <person name="Mittelman R."/>
            <person name="Mlenga V."/>
            <person name="Montmayeur A."/>
            <person name="Mulrain L."/>
            <person name="Navidi A."/>
            <person name="Naylor J."/>
            <person name="Negash T."/>
            <person name="Nguyen T."/>
            <person name="Nguyen N."/>
            <person name="Nicol R."/>
            <person name="Norbu C."/>
            <person name="Norbu N."/>
            <person name="Novod N."/>
            <person name="O'Neill B."/>
            <person name="Osman S."/>
            <person name="Markiewicz E."/>
            <person name="Oyono O.L."/>
            <person name="Patti C."/>
            <person name="Phunkhang P."/>
            <person name="Pierre F."/>
            <person name="Priest M."/>
            <person name="Raghuraman S."/>
            <person name="Rege F."/>
            <person name="Reyes R."/>
            <person name="Rise C."/>
            <person name="Rogov P."/>
            <person name="Ross K."/>
            <person name="Ryan E."/>
            <person name="Settipalli S."/>
            <person name="Shea T."/>
            <person name="Sherpa N."/>
            <person name="Shi L."/>
            <person name="Shih D."/>
            <person name="Sparrow T."/>
            <person name="Spaulding J."/>
            <person name="Stalker J."/>
            <person name="Stange-Thomann N."/>
            <person name="Stavropoulos S."/>
            <person name="Stone C."/>
            <person name="Strader C."/>
            <person name="Tesfaye S."/>
            <person name="Thomson T."/>
            <person name="Thoulutsang Y."/>
            <person name="Thoulutsang D."/>
            <person name="Topham K."/>
            <person name="Topping I."/>
            <person name="Tsamla T."/>
            <person name="Vassiliev H."/>
            <person name="Vo A."/>
            <person name="Wangchuk T."/>
            <person name="Wangdi T."/>
            <person name="Weiand M."/>
            <person name="Wilkinson J."/>
            <person name="Wilson A."/>
            <person name="Yadav S."/>
            <person name="Young G."/>
            <person name="Yu Q."/>
            <person name="Zembek L."/>
            <person name="Zhong D."/>
            <person name="Zimmer A."/>
            <person name="Zwirko Z."/>
            <person name="Jaffe D.B."/>
            <person name="Alvarez P."/>
            <person name="Brockman W."/>
            <person name="Butler J."/>
            <person name="Chin C."/>
            <person name="Gnerre S."/>
            <person name="Grabherr M."/>
            <person name="Kleber M."/>
            <person name="Mauceli E."/>
            <person name="MacCallum I."/>
        </authorList>
    </citation>
    <scope>NUCLEOTIDE SEQUENCE [LARGE SCALE GENOMIC DNA]</scope>
    <source>
        <strain evidence="9">Tucson 15010-1051.87</strain>
    </source>
</reference>
<organism evidence="8 9">
    <name type="scientific">Drosophila virilis</name>
    <name type="common">Fruit fly</name>
    <dbReference type="NCBI Taxonomy" id="7244"/>
    <lineage>
        <taxon>Eukaryota</taxon>
        <taxon>Metazoa</taxon>
        <taxon>Ecdysozoa</taxon>
        <taxon>Arthropoda</taxon>
        <taxon>Hexapoda</taxon>
        <taxon>Insecta</taxon>
        <taxon>Pterygota</taxon>
        <taxon>Neoptera</taxon>
        <taxon>Endopterygota</taxon>
        <taxon>Diptera</taxon>
        <taxon>Brachycera</taxon>
        <taxon>Muscomorpha</taxon>
        <taxon>Ephydroidea</taxon>
        <taxon>Drosophilidae</taxon>
        <taxon>Drosophila</taxon>
    </lineage>
</organism>
<feature type="domain" description="Chitin-binding type-2" evidence="7">
    <location>
        <begin position="482"/>
        <end position="536"/>
    </location>
</feature>
<evidence type="ECO:0000313" key="8">
    <source>
        <dbReference type="EMBL" id="EDW67440.2"/>
    </source>
</evidence>
<dbReference type="PANTHER" id="PTHR23301:SF106">
    <property type="entry name" value="CHITIN-BINDING TYPE-2 DOMAIN-CONTAINING PROTEIN-RELATED"/>
    <property type="match status" value="1"/>
</dbReference>
<keyword evidence="5" id="KW-0325">Glycoprotein</keyword>
<dbReference type="SUPFAM" id="SSF57625">
    <property type="entry name" value="Invertebrate chitin-binding proteins"/>
    <property type="match status" value="11"/>
</dbReference>
<dbReference type="Proteomes" id="UP000008792">
    <property type="component" value="Unassembled WGS sequence"/>
</dbReference>
<dbReference type="AlphaFoldDB" id="B4M129"/>
<keyword evidence="1" id="KW-0147">Chitin-binding</keyword>
<proteinExistence type="predicted"/>
<dbReference type="eggNOG" id="ENOG502SF2Q">
    <property type="taxonomic scope" value="Eukaryota"/>
</dbReference>
<dbReference type="GO" id="GO:0005576">
    <property type="term" value="C:extracellular region"/>
    <property type="evidence" value="ECO:0007669"/>
    <property type="project" value="InterPro"/>
</dbReference>
<keyword evidence="2 6" id="KW-0732">Signal</keyword>
<protein>
    <recommendedName>
        <fullName evidence="7">Chitin-binding type-2 domain-containing protein</fullName>
    </recommendedName>
</protein>
<evidence type="ECO:0000256" key="6">
    <source>
        <dbReference type="SAM" id="SignalP"/>
    </source>
</evidence>
<evidence type="ECO:0000256" key="5">
    <source>
        <dbReference type="ARBA" id="ARBA00023180"/>
    </source>
</evidence>
<dbReference type="InterPro" id="IPR051940">
    <property type="entry name" value="Chitin_bind-dev_reg"/>
</dbReference>
<sequence>MLSHPVWKNNNVLLLLLVLGFGCPLLALNIDLDKRNECVEGAVQSHPDDCARYLQCLNSAIVIQACPNGSYFDATYEVCVIDVNGVCASASGKCSEDQIEVNPGNSCGYLRCINGSLKEEQCNIGSYFNASLSICEIDENGICSTFPGNCSEGELQKDPEDCAGYLKCINGSLFEEKCSNGSFFNITLKICQIDENGVCTPAPEKCLEDEIKEIPGNSCGYLRCINGRLEEEKCDIGSYFNSSLLICEIDENGICTNLPGNCSEGELQEDPGNCAGYLKCINGSLIEEKCVNGSFFNSTLKICAIDENGICSTNPIKCLEGELEEDPKDCAGYLKCINESLIEEKCVNGSFFNSTLKICTIDDNGVCISTHEKCLEDEIKEIPGNSCGYLKCINGSLEEEKCDIGSYFNSSLLICEIDENGICSSLPVCAEGQLEEDPEDCSGYLECVNGSYIEKKCASGSFFNATLQTCEIDENGICFPIPAKCSEGELQVDPENNCGYLKCLNGVLVEMICANGSYYNSTLKTCLIDENGICLSAGNKCANHEVRHDPEDCSGYLQCINGELVKKLCSYGSYFHTTLQSCVVDDEGICTPLSDQCEEGERETDPDDCAAYMECIAGDFIAQKCVNGTYFDVDIKACILDEKCVCITQAN</sequence>
<dbReference type="InterPro" id="IPR036508">
    <property type="entry name" value="Chitin-bd_dom_sf"/>
</dbReference>
<feature type="domain" description="Chitin-binding type-2" evidence="7">
    <location>
        <begin position="91"/>
        <end position="145"/>
    </location>
</feature>
<gene>
    <name evidence="8" type="primary">Dvir\GJ23079</name>
    <name evidence="8" type="ORF">Dvir_GJ23079</name>
</gene>
<evidence type="ECO:0000313" key="9">
    <source>
        <dbReference type="Proteomes" id="UP000008792"/>
    </source>
</evidence>
<keyword evidence="9" id="KW-1185">Reference proteome</keyword>
<dbReference type="SMART" id="SM00494">
    <property type="entry name" value="ChtBD2"/>
    <property type="match status" value="11"/>
</dbReference>
<feature type="domain" description="Chitin-binding type-2" evidence="7">
    <location>
        <begin position="35"/>
        <end position="89"/>
    </location>
</feature>
<evidence type="ECO:0000256" key="1">
    <source>
        <dbReference type="ARBA" id="ARBA00022669"/>
    </source>
</evidence>
<dbReference type="Pfam" id="PF01607">
    <property type="entry name" value="CBM_14"/>
    <property type="match status" value="11"/>
</dbReference>
<feature type="signal peptide" evidence="6">
    <location>
        <begin position="1"/>
        <end position="27"/>
    </location>
</feature>
<evidence type="ECO:0000256" key="4">
    <source>
        <dbReference type="ARBA" id="ARBA00023157"/>
    </source>
</evidence>
<dbReference type="PANTHER" id="PTHR23301">
    <property type="entry name" value="CHITIN BINDING PERITROPHIN-A"/>
    <property type="match status" value="1"/>
</dbReference>
<dbReference type="STRING" id="7244.B4M129"/>